<gene>
    <name evidence="2" type="ORF">JJJ17_06700</name>
</gene>
<dbReference type="EMBL" id="JAEPRQ010000001">
    <property type="protein sequence ID" value="MBK4215609.1"/>
    <property type="molecule type" value="Genomic_DNA"/>
</dbReference>
<dbReference type="RefSeq" id="WP_200684677.1">
    <property type="nucleotide sequence ID" value="NZ_JAEPRQ010000001.1"/>
</dbReference>
<dbReference type="Proteomes" id="UP000640485">
    <property type="component" value="Unassembled WGS sequence"/>
</dbReference>
<name>A0A934W0A2_9RHOB</name>
<sequence>MASPLLIDDLSEYLGNLPDWYIQILEEREKDECEVCPDDWIELILEDFDGRPITGEPYFVLTEATDGSAIASPSPASGPFTDGAGRTTPARLNLRLGADVVDVAYGAKTTVSLNLTDERFGEFEPYDEQLYLVDTPLTYDGPLQVSGDVRSVSAASYNYWLEVTNSAKAGVPYEAILDMMAEVDTAYRSGLGIYGDLSLTARNAAEGYLLMAMQGVPPNAHKASGARQIFEPVEEVFSTGMGAIAGSIFVGPDGVSYRDDYVSSHSETSAGDWQIFRMWKAVAMMLELFEGTISNAQIDADVDDFLNRAAETFEGLWSYAGSLIASPAHAEQRGGGGRGRGTSMRGTGTGRFPKRGNGSNKRASAASRNGYVAHTQAASRRPSKSGKAHTFNGAKFNLRHSIRHFFDGDGVRTNGQFNGGHTSQTFMRDLQVSGGRYLSSRAHPDGKYGKGIIEQSYQPRRQSGSMPGQPPRAAGGQYAKRETKTIVDLSQRPAREVLRDMREALKNAMMRPSFKPNASSNSVTGHTKTGIRVDFHITGHGNSQYTIRSFYYVVPQQR</sequence>
<evidence type="ECO:0000313" key="2">
    <source>
        <dbReference type="EMBL" id="MBK4215609.1"/>
    </source>
</evidence>
<feature type="region of interest" description="Disordered" evidence="1">
    <location>
        <begin position="328"/>
        <end position="392"/>
    </location>
</feature>
<comment type="caution">
    <text evidence="2">The sequence shown here is derived from an EMBL/GenBank/DDBJ whole genome shotgun (WGS) entry which is preliminary data.</text>
</comment>
<accession>A0A934W0A2</accession>
<proteinExistence type="predicted"/>
<keyword evidence="3" id="KW-1185">Reference proteome</keyword>
<organism evidence="2 3">
    <name type="scientific">Paracoccus caeni</name>
    <dbReference type="NCBI Taxonomy" id="657651"/>
    <lineage>
        <taxon>Bacteria</taxon>
        <taxon>Pseudomonadati</taxon>
        <taxon>Pseudomonadota</taxon>
        <taxon>Alphaproteobacteria</taxon>
        <taxon>Rhodobacterales</taxon>
        <taxon>Paracoccaceae</taxon>
        <taxon>Paracoccus</taxon>
    </lineage>
</organism>
<protein>
    <submittedName>
        <fullName evidence="2">Uncharacterized protein</fullName>
    </submittedName>
</protein>
<dbReference type="AlphaFoldDB" id="A0A934W0A2"/>
<feature type="region of interest" description="Disordered" evidence="1">
    <location>
        <begin position="459"/>
        <end position="479"/>
    </location>
</feature>
<reference evidence="2" key="1">
    <citation type="submission" date="2021-01" db="EMBL/GenBank/DDBJ databases">
        <title>Paracoccus amoyensis sp. nov., isolated from the surface seawater along the coast of Xiamen Island, China.</title>
        <authorList>
            <person name="Lyu L."/>
        </authorList>
    </citation>
    <scope>NUCLEOTIDE SEQUENCE</scope>
    <source>
        <strain evidence="2">MJ17</strain>
    </source>
</reference>
<evidence type="ECO:0000256" key="1">
    <source>
        <dbReference type="SAM" id="MobiDB-lite"/>
    </source>
</evidence>
<evidence type="ECO:0000313" key="3">
    <source>
        <dbReference type="Proteomes" id="UP000640485"/>
    </source>
</evidence>